<dbReference type="Gene3D" id="3.40.50.800">
    <property type="entry name" value="Anticodon-binding domain"/>
    <property type="match status" value="1"/>
</dbReference>
<evidence type="ECO:0000313" key="2">
    <source>
        <dbReference type="Proteomes" id="UP000504632"/>
    </source>
</evidence>
<sequence length="462" mass="50546">MSLWMKGTRGRRPQANPNGGVKPRPFRRAPYPGREERKEAHSETEGYEHADQQLDYSGPVDYDSYENPQHQPLQPHLPPPPTAGSPKIYNPGDYRNALYQRFYKQLMGDGVRRPPDCVVLSVNNQNTDYAKSLGHCLQQRGLSVEMIYLQAESGLTRALQDVRSNASPLCILVEQTNVNLSSCTVIIFSESLKIHRNMPKDQAMEFVTVEYRRVQAARRDPDPGEVAAQAAELTDDYLERSKLERHTVPSATRHLLVLMAEGLHLYPEELGTLTQYIRTRQDHLQASPPELDKESVPEPLSSLPAGLGKPPPLLPAPSASGPPQRERPTPPTGMDDHPPVPLMGAKGSYPKTKPPPLLSIHHGPPHRPPAPHGPHGPLPLRGPAVPHGPRGPPPPRGPGGPHHGPPRCSPLIRGPPSQNGPLGPRGPPPPRGPRAPPPSLKSLHMGSPPPGPLPRPPRHHLS</sequence>
<dbReference type="SUPFAM" id="SSF52954">
    <property type="entry name" value="Class II aaRS ABD-related"/>
    <property type="match status" value="1"/>
</dbReference>
<name>A0A6J2UPR8_CHACN</name>
<dbReference type="InterPro" id="IPR052600">
    <property type="entry name" value="Nuc_rcpt_coact/corep"/>
</dbReference>
<proteinExistence type="predicted"/>
<dbReference type="InParanoid" id="A0A6J2UPR8"/>
<feature type="compositionally biased region" description="Pro residues" evidence="1">
    <location>
        <begin position="424"/>
        <end position="439"/>
    </location>
</feature>
<dbReference type="Proteomes" id="UP000504632">
    <property type="component" value="Chromosome 2"/>
</dbReference>
<feature type="compositionally biased region" description="Low complexity" evidence="1">
    <location>
        <begin position="378"/>
        <end position="388"/>
    </location>
</feature>
<dbReference type="PANTHER" id="PTHR23295">
    <property type="entry name" value="NUCLEAR RECEPTOR COACTIVATOR 5-RELATED"/>
    <property type="match status" value="1"/>
</dbReference>
<dbReference type="InterPro" id="IPR036621">
    <property type="entry name" value="Anticodon-bd_dom_sf"/>
</dbReference>
<dbReference type="AlphaFoldDB" id="A0A6J2UPR8"/>
<evidence type="ECO:0000256" key="1">
    <source>
        <dbReference type="SAM" id="MobiDB-lite"/>
    </source>
</evidence>
<feature type="compositionally biased region" description="Basic and acidic residues" evidence="1">
    <location>
        <begin position="33"/>
        <end position="52"/>
    </location>
</feature>
<feature type="compositionally biased region" description="Basic and acidic residues" evidence="1">
    <location>
        <begin position="324"/>
        <end position="338"/>
    </location>
</feature>
<dbReference type="PRINTS" id="PR01217">
    <property type="entry name" value="PRICHEXTENSN"/>
</dbReference>
<feature type="compositionally biased region" description="Pro residues" evidence="1">
    <location>
        <begin position="389"/>
        <end position="398"/>
    </location>
</feature>
<feature type="compositionally biased region" description="Low complexity" evidence="1">
    <location>
        <begin position="299"/>
        <end position="308"/>
    </location>
</feature>
<keyword evidence="2" id="KW-1185">Reference proteome</keyword>
<feature type="region of interest" description="Disordered" evidence="1">
    <location>
        <begin position="1"/>
        <end position="89"/>
    </location>
</feature>
<dbReference type="GeneID" id="115805453"/>
<feature type="compositionally biased region" description="Pro residues" evidence="1">
    <location>
        <begin position="366"/>
        <end position="377"/>
    </location>
</feature>
<organism evidence="2 3">
    <name type="scientific">Chanos chanos</name>
    <name type="common">Milkfish</name>
    <name type="synonym">Mugil chanos</name>
    <dbReference type="NCBI Taxonomy" id="29144"/>
    <lineage>
        <taxon>Eukaryota</taxon>
        <taxon>Metazoa</taxon>
        <taxon>Chordata</taxon>
        <taxon>Craniata</taxon>
        <taxon>Vertebrata</taxon>
        <taxon>Euteleostomi</taxon>
        <taxon>Actinopterygii</taxon>
        <taxon>Neopterygii</taxon>
        <taxon>Teleostei</taxon>
        <taxon>Ostariophysi</taxon>
        <taxon>Gonorynchiformes</taxon>
        <taxon>Chanidae</taxon>
        <taxon>Chanos</taxon>
    </lineage>
</organism>
<feature type="region of interest" description="Disordered" evidence="1">
    <location>
        <begin position="285"/>
        <end position="462"/>
    </location>
</feature>
<gene>
    <name evidence="3" type="primary">LOC115805453</name>
</gene>
<dbReference type="PANTHER" id="PTHR23295:SF5">
    <property type="entry name" value="SI:CH211-216L23.2"/>
    <property type="match status" value="1"/>
</dbReference>
<dbReference type="RefSeq" id="XP_030621898.1">
    <property type="nucleotide sequence ID" value="XM_030766038.1"/>
</dbReference>
<evidence type="ECO:0000313" key="3">
    <source>
        <dbReference type="RefSeq" id="XP_030621898.1"/>
    </source>
</evidence>
<dbReference type="OrthoDB" id="10044938at2759"/>
<keyword evidence="3" id="KW-0675">Receptor</keyword>
<protein>
    <submittedName>
        <fullName evidence="3">Nuclear receptor coactivator 5</fullName>
    </submittedName>
</protein>
<reference evidence="3" key="1">
    <citation type="submission" date="2025-08" db="UniProtKB">
        <authorList>
            <consortium name="RefSeq"/>
        </authorList>
    </citation>
    <scope>IDENTIFICATION</scope>
</reference>
<accession>A0A6J2UPR8</accession>